<gene>
    <name evidence="1" type="ORF">F0562_034774</name>
</gene>
<name>A0A5J5AE77_9ASTE</name>
<sequence>MNILMDNMWSNGPPNDTTDTGMRLFQRNMDCARDIIHQKFQERGDSPVHPGNLLLKGDCFNQSSENDMFSVFPLTNQLQDMETAEKGKLNATVGNKSTDRSEAISLLDREVVMNVDLTREKPMKSCRQWFFRIQS</sequence>
<accession>A0A5J5AE77</accession>
<keyword evidence="2" id="KW-1185">Reference proteome</keyword>
<dbReference type="EMBL" id="CM018045">
    <property type="protein sequence ID" value="KAA8527511.1"/>
    <property type="molecule type" value="Genomic_DNA"/>
</dbReference>
<evidence type="ECO:0000313" key="1">
    <source>
        <dbReference type="EMBL" id="KAA8527511.1"/>
    </source>
</evidence>
<organism evidence="1 2">
    <name type="scientific">Nyssa sinensis</name>
    <dbReference type="NCBI Taxonomy" id="561372"/>
    <lineage>
        <taxon>Eukaryota</taxon>
        <taxon>Viridiplantae</taxon>
        <taxon>Streptophyta</taxon>
        <taxon>Embryophyta</taxon>
        <taxon>Tracheophyta</taxon>
        <taxon>Spermatophyta</taxon>
        <taxon>Magnoliopsida</taxon>
        <taxon>eudicotyledons</taxon>
        <taxon>Gunneridae</taxon>
        <taxon>Pentapetalae</taxon>
        <taxon>asterids</taxon>
        <taxon>Cornales</taxon>
        <taxon>Nyssaceae</taxon>
        <taxon>Nyssa</taxon>
    </lineage>
</organism>
<evidence type="ECO:0000313" key="2">
    <source>
        <dbReference type="Proteomes" id="UP000325577"/>
    </source>
</evidence>
<dbReference type="AlphaFoldDB" id="A0A5J5AE77"/>
<proteinExistence type="predicted"/>
<dbReference type="Proteomes" id="UP000325577">
    <property type="component" value="Linkage Group LG21"/>
</dbReference>
<reference evidence="1 2" key="1">
    <citation type="submission" date="2019-09" db="EMBL/GenBank/DDBJ databases">
        <title>A chromosome-level genome assembly of the Chinese tupelo Nyssa sinensis.</title>
        <authorList>
            <person name="Yang X."/>
            <person name="Kang M."/>
            <person name="Yang Y."/>
            <person name="Xiong H."/>
            <person name="Wang M."/>
            <person name="Zhang Z."/>
            <person name="Wang Z."/>
            <person name="Wu H."/>
            <person name="Ma T."/>
            <person name="Liu J."/>
            <person name="Xi Z."/>
        </authorList>
    </citation>
    <scope>NUCLEOTIDE SEQUENCE [LARGE SCALE GENOMIC DNA]</scope>
    <source>
        <strain evidence="1">J267</strain>
        <tissue evidence="1">Leaf</tissue>
    </source>
</reference>
<protein>
    <submittedName>
        <fullName evidence="1">Uncharacterized protein</fullName>
    </submittedName>
</protein>